<dbReference type="EMBL" id="VSTH01000152">
    <property type="protein sequence ID" value="TYO61895.1"/>
    <property type="molecule type" value="Genomic_DNA"/>
</dbReference>
<evidence type="ECO:0000313" key="2">
    <source>
        <dbReference type="Proteomes" id="UP000324797"/>
    </source>
</evidence>
<accession>A0A5S4YF28</accession>
<protein>
    <submittedName>
        <fullName evidence="1">Uncharacterized protein</fullName>
    </submittedName>
</protein>
<organism evidence="1 2">
    <name type="scientific">Bradyrhizobium hipponense</name>
    <dbReference type="NCBI Taxonomy" id="2605638"/>
    <lineage>
        <taxon>Bacteria</taxon>
        <taxon>Pseudomonadati</taxon>
        <taxon>Pseudomonadota</taxon>
        <taxon>Alphaproteobacteria</taxon>
        <taxon>Hyphomicrobiales</taxon>
        <taxon>Nitrobacteraceae</taxon>
        <taxon>Bradyrhizobium</taxon>
    </lineage>
</organism>
<reference evidence="1 2" key="1">
    <citation type="submission" date="2019-08" db="EMBL/GenBank/DDBJ databases">
        <title>Bradyrhizobium hipponensis sp. nov., a rhizobium isolated from a Lupinus angustifolius root nodule in Tunisia.</title>
        <authorList>
            <person name="Off K."/>
            <person name="Rejili M."/>
            <person name="Mars M."/>
            <person name="Brachmann A."/>
            <person name="Marin M."/>
        </authorList>
    </citation>
    <scope>NUCLEOTIDE SEQUENCE [LARGE SCALE GENOMIC DNA]</scope>
    <source>
        <strain evidence="2">aSej3</strain>
    </source>
</reference>
<dbReference type="RefSeq" id="WP_148744233.1">
    <property type="nucleotide sequence ID" value="NZ_VSTH01000152.1"/>
</dbReference>
<dbReference type="AlphaFoldDB" id="A0A5S4YF28"/>
<gene>
    <name evidence="1" type="ORF">FXV83_35725</name>
</gene>
<evidence type="ECO:0000313" key="1">
    <source>
        <dbReference type="EMBL" id="TYO61895.1"/>
    </source>
</evidence>
<proteinExistence type="predicted"/>
<comment type="caution">
    <text evidence="1">The sequence shown here is derived from an EMBL/GenBank/DDBJ whole genome shotgun (WGS) entry which is preliminary data.</text>
</comment>
<sequence>MIFADALYNVPIDGQASGLGKTKYANFAIRPEKCRRPSSTRSWPHSVRAPVSARHEIGSVIKPNQKPYSLSIGIDSRTKK</sequence>
<dbReference type="Proteomes" id="UP000324797">
    <property type="component" value="Unassembled WGS sequence"/>
</dbReference>
<name>A0A5S4YF28_9BRAD</name>
<keyword evidence="2" id="KW-1185">Reference proteome</keyword>